<dbReference type="Proteomes" id="UP000193387">
    <property type="component" value="Unassembled WGS sequence"/>
</dbReference>
<organism evidence="2 3">
    <name type="scientific">Mycobacterium saskatchewanense</name>
    <dbReference type="NCBI Taxonomy" id="220927"/>
    <lineage>
        <taxon>Bacteria</taxon>
        <taxon>Bacillati</taxon>
        <taxon>Actinomycetota</taxon>
        <taxon>Actinomycetes</taxon>
        <taxon>Mycobacteriales</taxon>
        <taxon>Mycobacteriaceae</taxon>
        <taxon>Mycobacterium</taxon>
        <taxon>Mycobacterium simiae complex</taxon>
    </lineage>
</organism>
<gene>
    <name evidence="2" type="ORF">AWC23_05020</name>
</gene>
<dbReference type="InterPro" id="IPR000084">
    <property type="entry name" value="PE-PGRS_N"/>
</dbReference>
<dbReference type="InterPro" id="IPR038332">
    <property type="entry name" value="PPE_sf"/>
</dbReference>
<name>A0AAJ3NTY3_9MYCO</name>
<sequence length="630" mass="62476">MITTSGSGPRVEETSMSFLTAAPEAITAAAGNLAHIGSSLQEATAAASGQTTTLAAAAADEVSVAISQLFGTFGEDFQALSAQAAAFHSAFVSVLNGGSAAYLSTEAASAEQVLFHAGAAGVPAATLPIIGDLGGILGGGTGGTTGGLLGGLGPILSGSPLGPILNGVGQDLGGVLSGILGGSPVSLLANPLGPVLQTLSGAFTDVPGLQGLGALLQPLLQPVLPALFAPGALPSPAGDPWALLFAQTGANLQNLYATWSADPFPFLHQILVNQQGYAQQLGSQMAFALQNFPTTLANAPASLQLGVQSALNFNPVAAAQVFVNQQLGWAGTITTSLQKAGADLQTTLPVFQADMGLASQAIAAGDYHGAVQDFTHGLLGLFVSGFDTSNLSNITVLGPGGDLLPILAIPAQQAQAFAGLFPPGSIPGQIAHNYLNAVSTLTSSTTSTTFGLNLFNPSANVLQADAFFGTPLSLAFSVLGAPVSGLNGLATGATVLSAALQSGNGAAAAGALFDMPAYGLNGFLNGETIVDLALPVSTSTVLPSFLGPLGQPLAAILGVAGIDPTIPIVIHLPFDGLLVPPHPISSTVDVTVGGVLNLPISLTLGGTPFGGLLPLLVNDLPRQLATAITP</sequence>
<dbReference type="EMBL" id="LQPR01000008">
    <property type="protein sequence ID" value="ORW74427.1"/>
    <property type="molecule type" value="Genomic_DNA"/>
</dbReference>
<dbReference type="Gene3D" id="1.10.287.850">
    <property type="entry name" value="HP0062-like domain"/>
    <property type="match status" value="1"/>
</dbReference>
<evidence type="ECO:0000259" key="1">
    <source>
        <dbReference type="Pfam" id="PF00934"/>
    </source>
</evidence>
<keyword evidence="3" id="KW-1185">Reference proteome</keyword>
<dbReference type="AlphaFoldDB" id="A0AAJ3NTY3"/>
<comment type="caution">
    <text evidence="2">The sequence shown here is derived from an EMBL/GenBank/DDBJ whole genome shotgun (WGS) entry which is preliminary data.</text>
</comment>
<protein>
    <recommendedName>
        <fullName evidence="1">PE domain-containing protein</fullName>
    </recommendedName>
</protein>
<accession>A0AAJ3NTY3</accession>
<dbReference type="SUPFAM" id="SSF140459">
    <property type="entry name" value="PE/PPE dimer-like"/>
    <property type="match status" value="1"/>
</dbReference>
<dbReference type="Pfam" id="PF00934">
    <property type="entry name" value="PE"/>
    <property type="match status" value="1"/>
</dbReference>
<evidence type="ECO:0000313" key="2">
    <source>
        <dbReference type="EMBL" id="ORW74427.1"/>
    </source>
</evidence>
<reference evidence="2 3" key="1">
    <citation type="submission" date="2016-01" db="EMBL/GenBank/DDBJ databases">
        <title>The new phylogeny of the genus Mycobacterium.</title>
        <authorList>
            <person name="Tarcisio F."/>
            <person name="Conor M."/>
            <person name="Antonella G."/>
            <person name="Elisabetta G."/>
            <person name="Giulia F.S."/>
            <person name="Sara T."/>
            <person name="Anna F."/>
            <person name="Clotilde B."/>
            <person name="Roberto B."/>
            <person name="Veronica D.S."/>
            <person name="Fabio R."/>
            <person name="Monica P."/>
            <person name="Olivier J."/>
            <person name="Enrico T."/>
            <person name="Nicola S."/>
        </authorList>
    </citation>
    <scope>NUCLEOTIDE SEQUENCE [LARGE SCALE GENOMIC DNA]</scope>
    <source>
        <strain evidence="2 3">DSM 44616</strain>
    </source>
</reference>
<evidence type="ECO:0000313" key="3">
    <source>
        <dbReference type="Proteomes" id="UP000193387"/>
    </source>
</evidence>
<feature type="domain" description="PE" evidence="1">
    <location>
        <begin position="19"/>
        <end position="108"/>
    </location>
</feature>
<proteinExistence type="predicted"/>